<feature type="compositionally biased region" description="Acidic residues" evidence="1">
    <location>
        <begin position="42"/>
        <end position="54"/>
    </location>
</feature>
<evidence type="ECO:0000313" key="3">
    <source>
        <dbReference type="Proteomes" id="UP000789759"/>
    </source>
</evidence>
<feature type="compositionally biased region" description="Basic and acidic residues" evidence="1">
    <location>
        <begin position="31"/>
        <end position="41"/>
    </location>
</feature>
<name>A0A9N9J9V0_9GLOM</name>
<gene>
    <name evidence="2" type="ORF">CPELLU_LOCUS15926</name>
</gene>
<evidence type="ECO:0000256" key="1">
    <source>
        <dbReference type="SAM" id="MobiDB-lite"/>
    </source>
</evidence>
<protein>
    <submittedName>
        <fullName evidence="2">14669_t:CDS:1</fullName>
    </submittedName>
</protein>
<organism evidence="2 3">
    <name type="scientific">Cetraspora pellucida</name>
    <dbReference type="NCBI Taxonomy" id="1433469"/>
    <lineage>
        <taxon>Eukaryota</taxon>
        <taxon>Fungi</taxon>
        <taxon>Fungi incertae sedis</taxon>
        <taxon>Mucoromycota</taxon>
        <taxon>Glomeromycotina</taxon>
        <taxon>Glomeromycetes</taxon>
        <taxon>Diversisporales</taxon>
        <taxon>Gigasporaceae</taxon>
        <taxon>Cetraspora</taxon>
    </lineage>
</organism>
<evidence type="ECO:0000313" key="2">
    <source>
        <dbReference type="EMBL" id="CAG8772043.1"/>
    </source>
</evidence>
<accession>A0A9N9J9V0</accession>
<dbReference type="AlphaFoldDB" id="A0A9N9J9V0"/>
<proteinExistence type="predicted"/>
<feature type="non-terminal residue" evidence="2">
    <location>
        <position position="1"/>
    </location>
</feature>
<dbReference type="EMBL" id="CAJVQA010022076">
    <property type="protein sequence ID" value="CAG8772043.1"/>
    <property type="molecule type" value="Genomic_DNA"/>
</dbReference>
<reference evidence="2" key="1">
    <citation type="submission" date="2021-06" db="EMBL/GenBank/DDBJ databases">
        <authorList>
            <person name="Kallberg Y."/>
            <person name="Tangrot J."/>
            <person name="Rosling A."/>
        </authorList>
    </citation>
    <scope>NUCLEOTIDE SEQUENCE</scope>
    <source>
        <strain evidence="2">FL966</strain>
    </source>
</reference>
<sequence length="54" mass="6567">DKVRKYKHKSIQADKMSKRLRVEYIELNQDNLDKDQKKGDKEPEDNNEYINNDE</sequence>
<feature type="region of interest" description="Disordered" evidence="1">
    <location>
        <begin position="30"/>
        <end position="54"/>
    </location>
</feature>
<dbReference type="Proteomes" id="UP000789759">
    <property type="component" value="Unassembled WGS sequence"/>
</dbReference>
<keyword evidence="3" id="KW-1185">Reference proteome</keyword>
<comment type="caution">
    <text evidence="2">The sequence shown here is derived from an EMBL/GenBank/DDBJ whole genome shotgun (WGS) entry which is preliminary data.</text>
</comment>